<dbReference type="AlphaFoldDB" id="A0A419W5V6"/>
<name>A0A419W5V6_9BACT</name>
<dbReference type="OrthoDB" id="9788332at2"/>
<reference evidence="2 3" key="1">
    <citation type="submission" date="2018-09" db="EMBL/GenBank/DDBJ databases">
        <title>Genomic Encyclopedia of Archaeal and Bacterial Type Strains, Phase II (KMG-II): from individual species to whole genera.</title>
        <authorList>
            <person name="Goeker M."/>
        </authorList>
    </citation>
    <scope>NUCLEOTIDE SEQUENCE [LARGE SCALE GENOMIC DNA]</scope>
    <source>
        <strain evidence="2 3">DSM 27148</strain>
    </source>
</reference>
<dbReference type="Proteomes" id="UP000283387">
    <property type="component" value="Unassembled WGS sequence"/>
</dbReference>
<dbReference type="RefSeq" id="WP_120272196.1">
    <property type="nucleotide sequence ID" value="NZ_RAPN01000001.1"/>
</dbReference>
<organism evidence="2 3">
    <name type="scientific">Mangrovibacterium diazotrophicum</name>
    <dbReference type="NCBI Taxonomy" id="1261403"/>
    <lineage>
        <taxon>Bacteria</taxon>
        <taxon>Pseudomonadati</taxon>
        <taxon>Bacteroidota</taxon>
        <taxon>Bacteroidia</taxon>
        <taxon>Marinilabiliales</taxon>
        <taxon>Prolixibacteraceae</taxon>
        <taxon>Mangrovibacterium</taxon>
    </lineage>
</organism>
<dbReference type="Pfam" id="PF09912">
    <property type="entry name" value="DUF2141"/>
    <property type="match status" value="1"/>
</dbReference>
<accession>A0A419W5V6</accession>
<evidence type="ECO:0000256" key="1">
    <source>
        <dbReference type="SAM" id="SignalP"/>
    </source>
</evidence>
<proteinExistence type="predicted"/>
<feature type="signal peptide" evidence="1">
    <location>
        <begin position="1"/>
        <end position="19"/>
    </location>
</feature>
<evidence type="ECO:0000313" key="2">
    <source>
        <dbReference type="EMBL" id="RKD90827.1"/>
    </source>
</evidence>
<dbReference type="EMBL" id="RAPN01000001">
    <property type="protein sequence ID" value="RKD90827.1"/>
    <property type="molecule type" value="Genomic_DNA"/>
</dbReference>
<sequence>MKRIFWLLMGMLLSFTVWASSYELTIEVTNIKKHQGQIRVGVFDGARFFLEKGREFKVDTKNVEGDTVVFVFTNMTSGEYAVCLFHDEDSDGECNLNFLGIPKEPYGFSNNIRPTLSRPSFEECKIHLDQDRKEKIKLLY</sequence>
<gene>
    <name evidence="2" type="ORF">BC643_1171</name>
</gene>
<evidence type="ECO:0000313" key="3">
    <source>
        <dbReference type="Proteomes" id="UP000283387"/>
    </source>
</evidence>
<dbReference type="InterPro" id="IPR018673">
    <property type="entry name" value="DUF2141"/>
</dbReference>
<comment type="caution">
    <text evidence="2">The sequence shown here is derived from an EMBL/GenBank/DDBJ whole genome shotgun (WGS) entry which is preliminary data.</text>
</comment>
<protein>
    <submittedName>
        <fullName evidence="2">Uncharacterized protein (DUF2141 family)</fullName>
    </submittedName>
</protein>
<feature type="chain" id="PRO_5019102347" evidence="1">
    <location>
        <begin position="20"/>
        <end position="140"/>
    </location>
</feature>
<keyword evidence="3" id="KW-1185">Reference proteome</keyword>
<keyword evidence="1" id="KW-0732">Signal</keyword>